<reference evidence="1 2" key="1">
    <citation type="submission" date="2023-09" db="EMBL/GenBank/DDBJ databases">
        <title>The genome sequence of Streptomyces anthocyanicus.</title>
        <authorList>
            <person name="Mo P."/>
        </authorList>
    </citation>
    <scope>NUCLEOTIDE SEQUENCE [LARGE SCALE GENOMIC DNA]</scope>
    <source>
        <strain evidence="1 2">JCM 4387</strain>
    </source>
</reference>
<sequence length="156" mass="15267">MVEEVFLDQDTEEAGQAPGVGAWLDLEVDVGEVGGFGADRVDDDHRAGGVLGDVLEHGAGPRDAVGLPGVLAEEEGDFGAGEVAGGVAAGEVGVDESLTGLLLGKGVGAVAGAQSAQQGTAVGTAEVVSLSAAPVEEDRLAAVGVAQVLQPRGDLA</sequence>
<protein>
    <submittedName>
        <fullName evidence="1">Uncharacterized protein</fullName>
    </submittedName>
</protein>
<keyword evidence="2" id="KW-1185">Reference proteome</keyword>
<dbReference type="EMBL" id="CP134213">
    <property type="protein sequence ID" value="WND16085.1"/>
    <property type="molecule type" value="Genomic_DNA"/>
</dbReference>
<evidence type="ECO:0000313" key="2">
    <source>
        <dbReference type="Proteomes" id="UP001249394"/>
    </source>
</evidence>
<gene>
    <name evidence="1" type="ORF">RI060_01380</name>
</gene>
<proteinExistence type="predicted"/>
<evidence type="ECO:0000313" key="1">
    <source>
        <dbReference type="EMBL" id="WND16085.1"/>
    </source>
</evidence>
<name>A0ABY9U140_STRVL</name>
<accession>A0ABY9U140</accession>
<organism evidence="1 2">
    <name type="scientific">Streptomyces violaceus</name>
    <name type="common">Streptomyces venezuelae</name>
    <dbReference type="NCBI Taxonomy" id="1936"/>
    <lineage>
        <taxon>Bacteria</taxon>
        <taxon>Bacillati</taxon>
        <taxon>Actinomycetota</taxon>
        <taxon>Actinomycetes</taxon>
        <taxon>Kitasatosporales</taxon>
        <taxon>Streptomycetaceae</taxon>
        <taxon>Streptomyces</taxon>
    </lineage>
</organism>
<dbReference type="Proteomes" id="UP001249394">
    <property type="component" value="Chromosome"/>
</dbReference>